<reference evidence="2" key="1">
    <citation type="submission" date="2014-01" db="EMBL/GenBank/DDBJ databases">
        <title>The Genome Sequence of Anopheles melas CM1001059_A (V2).</title>
        <authorList>
            <consortium name="The Broad Institute Genomics Platform"/>
            <person name="Neafsey D.E."/>
            <person name="Besansky N."/>
            <person name="Howell P."/>
            <person name="Walton C."/>
            <person name="Young S.K."/>
            <person name="Zeng Q."/>
            <person name="Gargeya S."/>
            <person name="Fitzgerald M."/>
            <person name="Haas B."/>
            <person name="Abouelleil A."/>
            <person name="Allen A.W."/>
            <person name="Alvarado L."/>
            <person name="Arachchi H.M."/>
            <person name="Berlin A.M."/>
            <person name="Chapman S.B."/>
            <person name="Gainer-Dewar J."/>
            <person name="Goldberg J."/>
            <person name="Griggs A."/>
            <person name="Gujja S."/>
            <person name="Hansen M."/>
            <person name="Howarth C."/>
            <person name="Imamovic A."/>
            <person name="Ireland A."/>
            <person name="Larimer J."/>
            <person name="McCowan C."/>
            <person name="Murphy C."/>
            <person name="Pearson M."/>
            <person name="Poon T.W."/>
            <person name="Priest M."/>
            <person name="Roberts A."/>
            <person name="Saif S."/>
            <person name="Shea T."/>
            <person name="Sisk P."/>
            <person name="Sykes S."/>
            <person name="Wortman J."/>
            <person name="Nusbaum C."/>
            <person name="Birren B."/>
        </authorList>
    </citation>
    <scope>NUCLEOTIDE SEQUENCE [LARGE SCALE GENOMIC DNA]</scope>
    <source>
        <strain evidence="2">CM1001059</strain>
    </source>
</reference>
<keyword evidence="2" id="KW-1185">Reference proteome</keyword>
<dbReference type="EnsemblMetazoa" id="AMEC001576-RA">
    <property type="protein sequence ID" value="AMEC001576-PA"/>
    <property type="gene ID" value="AMEC001576"/>
</dbReference>
<protein>
    <submittedName>
        <fullName evidence="1">Uncharacterized protein</fullName>
    </submittedName>
</protein>
<accession>A0A182TFU7</accession>
<name>A0A182TFU7_9DIPT</name>
<dbReference type="VEuPathDB" id="VectorBase:AMEC001576"/>
<dbReference type="Proteomes" id="UP000075902">
    <property type="component" value="Unassembled WGS sequence"/>
</dbReference>
<evidence type="ECO:0000313" key="1">
    <source>
        <dbReference type="EnsemblMetazoa" id="AMEC001576-PA"/>
    </source>
</evidence>
<dbReference type="AlphaFoldDB" id="A0A182TFU7"/>
<evidence type="ECO:0000313" key="2">
    <source>
        <dbReference type="Proteomes" id="UP000075902"/>
    </source>
</evidence>
<reference evidence="1" key="2">
    <citation type="submission" date="2020-05" db="UniProtKB">
        <authorList>
            <consortium name="EnsemblMetazoa"/>
        </authorList>
    </citation>
    <scope>IDENTIFICATION</scope>
    <source>
        <strain evidence="1">CM1001059</strain>
    </source>
</reference>
<sequence length="132" mass="14396">MERYRLHEPFEPVYVADTDAFEKRNYKQCVAAGEAVHQLEDVATGTVGKAQGQYTTGHAQGLQNQKLIISFGTLGNSFISISEVLTPSSVPNCESIPSVNSIRKNRTAHSCAAGNWLIASVKMMNANPITNR</sequence>
<proteinExistence type="predicted"/>
<organism evidence="1 2">
    <name type="scientific">Anopheles melas</name>
    <dbReference type="NCBI Taxonomy" id="34690"/>
    <lineage>
        <taxon>Eukaryota</taxon>
        <taxon>Metazoa</taxon>
        <taxon>Ecdysozoa</taxon>
        <taxon>Arthropoda</taxon>
        <taxon>Hexapoda</taxon>
        <taxon>Insecta</taxon>
        <taxon>Pterygota</taxon>
        <taxon>Neoptera</taxon>
        <taxon>Endopterygota</taxon>
        <taxon>Diptera</taxon>
        <taxon>Nematocera</taxon>
        <taxon>Culicoidea</taxon>
        <taxon>Culicidae</taxon>
        <taxon>Anophelinae</taxon>
        <taxon>Anopheles</taxon>
    </lineage>
</organism>